<sequence>MPQRRRKEAGDQPPATADLTSFFTQPVGKEVEQPHLREDVEALVLALLKSRGLLTRSELYEWAKKRGIKPVELYRSLSSLLSKGLLGRRFDAEREEYVFYLAR</sequence>
<dbReference type="EMBL" id="DTBQ01000022">
    <property type="protein sequence ID" value="HGM46262.1"/>
    <property type="molecule type" value="Genomic_DNA"/>
</dbReference>
<evidence type="ECO:0000313" key="1">
    <source>
        <dbReference type="EMBL" id="HGM46262.1"/>
    </source>
</evidence>
<name>A0A7C4D1W4_THEPE</name>
<organism evidence="1">
    <name type="scientific">Thermofilum pendens</name>
    <dbReference type="NCBI Taxonomy" id="2269"/>
    <lineage>
        <taxon>Archaea</taxon>
        <taxon>Thermoproteota</taxon>
        <taxon>Thermoprotei</taxon>
        <taxon>Thermofilales</taxon>
        <taxon>Thermofilaceae</taxon>
        <taxon>Thermofilum</taxon>
    </lineage>
</organism>
<proteinExistence type="predicted"/>
<reference evidence="1" key="1">
    <citation type="journal article" date="2020" name="mSystems">
        <title>Genome- and Community-Level Interaction Insights into Carbon Utilization and Element Cycling Functions of Hydrothermarchaeota in Hydrothermal Sediment.</title>
        <authorList>
            <person name="Zhou Z."/>
            <person name="Liu Y."/>
            <person name="Xu W."/>
            <person name="Pan J."/>
            <person name="Luo Z.H."/>
            <person name="Li M."/>
        </authorList>
    </citation>
    <scope>NUCLEOTIDE SEQUENCE</scope>
    <source>
        <strain evidence="1">SpSt-649</strain>
    </source>
</reference>
<dbReference type="AlphaFoldDB" id="A0A7C4D1W4"/>
<gene>
    <name evidence="1" type="ORF">ENU21_00725</name>
</gene>
<comment type="caution">
    <text evidence="1">The sequence shown here is derived from an EMBL/GenBank/DDBJ whole genome shotgun (WGS) entry which is preliminary data.</text>
</comment>
<accession>A0A7C4D1W4</accession>
<protein>
    <submittedName>
        <fullName evidence="1">Uncharacterized protein</fullName>
    </submittedName>
</protein>